<dbReference type="EMBL" id="DRMJ01000083">
    <property type="protein sequence ID" value="HHL42316.1"/>
    <property type="molecule type" value="Genomic_DNA"/>
</dbReference>
<dbReference type="GO" id="GO:0006508">
    <property type="term" value="P:proteolysis"/>
    <property type="evidence" value="ECO:0007669"/>
    <property type="project" value="UniProtKB-KW"/>
</dbReference>
<dbReference type="Pfam" id="PF01551">
    <property type="entry name" value="Peptidase_M23"/>
    <property type="match status" value="1"/>
</dbReference>
<feature type="domain" description="M23ase beta-sheet core" evidence="8">
    <location>
        <begin position="327"/>
        <end position="423"/>
    </location>
</feature>
<comment type="caution">
    <text evidence="9">The sequence shown here is derived from an EMBL/GenBank/DDBJ whole genome shotgun (WGS) entry which is preliminary data.</text>
</comment>
<evidence type="ECO:0000256" key="6">
    <source>
        <dbReference type="ARBA" id="ARBA00023049"/>
    </source>
</evidence>
<evidence type="ECO:0000256" key="7">
    <source>
        <dbReference type="SAM" id="MobiDB-lite"/>
    </source>
</evidence>
<dbReference type="CDD" id="cd12797">
    <property type="entry name" value="M23_peptidase"/>
    <property type="match status" value="1"/>
</dbReference>
<dbReference type="InterPro" id="IPR050570">
    <property type="entry name" value="Cell_wall_metabolism_enzyme"/>
</dbReference>
<sequence length="474" mass="52399">MGRLHMILRPQFWRALGKTIQNDSKIFARDIHGHALASKKTIFATAGLAACGLIILGVTSKPSEASLKQDVQALSMPTPVETMASLYDFRDTATLPDAHTKHLVLKSGQSLGPLLQQNGISPGTAYQITEAFATSYSPRALKAGQKINLYFDETDQTIAGLSLKPDAEHTVFVERNSEGGFKSKKITAEFDKQIVKVKSKIENSLYLDAGKLGAPDKVIVQFAQIYAHSVDFQRDIRAGDEFELLFEVYRDHRGKTIKAGDLIFTSFSPRGKTSNYYLFTKSNKREGYYDEKGKGAKRMLMRTPVNGARLSSRFGTRRHPVLGYRKKHKGVDFAAPKGTPIMAAGKGVVERASRWSTYGNYVRIRHSDGYSTAYAHMSRFARGIKKGRHVVQGQIIGYVGATGRVTGAHLHYEVLKKGRRINPMSLATLSGKPLKKSEMPAFQKRVAEINALRQSAPTAHSPKPEKIAEALSNE</sequence>
<dbReference type="PANTHER" id="PTHR21666:SF288">
    <property type="entry name" value="CELL DIVISION PROTEIN YTFB"/>
    <property type="match status" value="1"/>
</dbReference>
<keyword evidence="6" id="KW-0482">Metalloprotease</keyword>
<dbReference type="GO" id="GO:0004222">
    <property type="term" value="F:metalloendopeptidase activity"/>
    <property type="evidence" value="ECO:0007669"/>
    <property type="project" value="TreeGrafter"/>
</dbReference>
<dbReference type="Proteomes" id="UP000885830">
    <property type="component" value="Unassembled WGS sequence"/>
</dbReference>
<evidence type="ECO:0000256" key="3">
    <source>
        <dbReference type="ARBA" id="ARBA00022723"/>
    </source>
</evidence>
<dbReference type="PANTHER" id="PTHR21666">
    <property type="entry name" value="PEPTIDASE-RELATED"/>
    <property type="match status" value="1"/>
</dbReference>
<feature type="region of interest" description="Disordered" evidence="7">
    <location>
        <begin position="452"/>
        <end position="474"/>
    </location>
</feature>
<reference evidence="9" key="1">
    <citation type="journal article" date="2020" name="mSystems">
        <title>Genome- and Community-Level Interaction Insights into Carbon Utilization and Element Cycling Functions of Hydrothermarchaeota in Hydrothermal Sediment.</title>
        <authorList>
            <person name="Zhou Z."/>
            <person name="Liu Y."/>
            <person name="Xu W."/>
            <person name="Pan J."/>
            <person name="Luo Z.H."/>
            <person name="Li M."/>
        </authorList>
    </citation>
    <scope>NUCLEOTIDE SEQUENCE [LARGE SCALE GENOMIC DNA]</scope>
    <source>
        <strain evidence="9">HyVt-485</strain>
    </source>
</reference>
<evidence type="ECO:0000256" key="5">
    <source>
        <dbReference type="ARBA" id="ARBA00022833"/>
    </source>
</evidence>
<dbReference type="SUPFAM" id="SSF51261">
    <property type="entry name" value="Duplicated hybrid motif"/>
    <property type="match status" value="1"/>
</dbReference>
<keyword evidence="5" id="KW-0862">Zinc</keyword>
<evidence type="ECO:0000256" key="4">
    <source>
        <dbReference type="ARBA" id="ARBA00022801"/>
    </source>
</evidence>
<dbReference type="InterPro" id="IPR016047">
    <property type="entry name" value="M23ase_b-sheet_dom"/>
</dbReference>
<proteinExistence type="predicted"/>
<accession>A0A7C5LW18</accession>
<protein>
    <submittedName>
        <fullName evidence="9">M23 family metallopeptidase</fullName>
    </submittedName>
</protein>
<dbReference type="AlphaFoldDB" id="A0A7C5LW18"/>
<keyword evidence="3" id="KW-0479">Metal-binding</keyword>
<keyword evidence="4" id="KW-0378">Hydrolase</keyword>
<evidence type="ECO:0000259" key="8">
    <source>
        <dbReference type="Pfam" id="PF01551"/>
    </source>
</evidence>
<dbReference type="Gene3D" id="2.70.70.10">
    <property type="entry name" value="Glucose Permease (Domain IIA)"/>
    <property type="match status" value="1"/>
</dbReference>
<comment type="cofactor">
    <cofactor evidence="1">
        <name>Zn(2+)</name>
        <dbReference type="ChEBI" id="CHEBI:29105"/>
    </cofactor>
</comment>
<keyword evidence="2" id="KW-0645">Protease</keyword>
<gene>
    <name evidence="9" type="ORF">ENJ42_01750</name>
</gene>
<dbReference type="InterPro" id="IPR011055">
    <property type="entry name" value="Dup_hybrid_motif"/>
</dbReference>
<organism evidence="9">
    <name type="scientific">Hellea balneolensis</name>
    <dbReference type="NCBI Taxonomy" id="287478"/>
    <lineage>
        <taxon>Bacteria</taxon>
        <taxon>Pseudomonadati</taxon>
        <taxon>Pseudomonadota</taxon>
        <taxon>Alphaproteobacteria</taxon>
        <taxon>Maricaulales</taxon>
        <taxon>Robiginitomaculaceae</taxon>
        <taxon>Hellea</taxon>
    </lineage>
</organism>
<evidence type="ECO:0000256" key="2">
    <source>
        <dbReference type="ARBA" id="ARBA00022670"/>
    </source>
</evidence>
<name>A0A7C5LW18_9PROT</name>
<evidence type="ECO:0000313" key="9">
    <source>
        <dbReference type="EMBL" id="HHL42316.1"/>
    </source>
</evidence>
<dbReference type="GO" id="GO:0046872">
    <property type="term" value="F:metal ion binding"/>
    <property type="evidence" value="ECO:0007669"/>
    <property type="project" value="UniProtKB-KW"/>
</dbReference>
<evidence type="ECO:0000256" key="1">
    <source>
        <dbReference type="ARBA" id="ARBA00001947"/>
    </source>
</evidence>
<dbReference type="Gene3D" id="3.10.450.350">
    <property type="match status" value="2"/>
</dbReference>